<dbReference type="InterPro" id="IPR000394">
    <property type="entry name" value="RNA_pol_sigma_54"/>
</dbReference>
<dbReference type="PANTHER" id="PTHR32248:SF4">
    <property type="entry name" value="RNA POLYMERASE SIGMA-54 FACTOR"/>
    <property type="match status" value="1"/>
</dbReference>
<sequence>GHDDDDGFEAQDAAPVSLHEHLLHQVNLLNLSARDLAIALALIDAVDEDGYLREGLASVQAALREPNMGLDEIEAVRHRLQQLDPAGVASLDLRDCLTAQLRGMAADTEHL</sequence>
<feature type="non-terminal residue" evidence="2">
    <location>
        <position position="111"/>
    </location>
</feature>
<organism evidence="2">
    <name type="scientific">mine drainage metagenome</name>
    <dbReference type="NCBI Taxonomy" id="410659"/>
    <lineage>
        <taxon>unclassified sequences</taxon>
        <taxon>metagenomes</taxon>
        <taxon>ecological metagenomes</taxon>
    </lineage>
</organism>
<dbReference type="InterPro" id="IPR038709">
    <property type="entry name" value="RpoN_core-bd_sf"/>
</dbReference>
<dbReference type="GO" id="GO:0003677">
    <property type="term" value="F:DNA binding"/>
    <property type="evidence" value="ECO:0007669"/>
    <property type="project" value="InterPro"/>
</dbReference>
<evidence type="ECO:0000259" key="1">
    <source>
        <dbReference type="Pfam" id="PF04963"/>
    </source>
</evidence>
<dbReference type="GO" id="GO:0016987">
    <property type="term" value="F:sigma factor activity"/>
    <property type="evidence" value="ECO:0007669"/>
    <property type="project" value="InterPro"/>
</dbReference>
<dbReference type="Pfam" id="PF04963">
    <property type="entry name" value="Sigma54_CBD"/>
    <property type="match status" value="1"/>
</dbReference>
<dbReference type="EMBL" id="AUZX01008165">
    <property type="protein sequence ID" value="EQD56704.1"/>
    <property type="molecule type" value="Genomic_DNA"/>
</dbReference>
<dbReference type="Gene3D" id="1.10.10.1330">
    <property type="entry name" value="RNA polymerase sigma-54 factor, core-binding domain"/>
    <property type="match status" value="1"/>
</dbReference>
<gene>
    <name evidence="2" type="ORF">B1A_11416</name>
</gene>
<reference evidence="2" key="2">
    <citation type="journal article" date="2014" name="ISME J.">
        <title>Microbial stratification in low pH oxic and suboxic macroscopic growths along an acid mine drainage.</title>
        <authorList>
            <person name="Mendez-Garcia C."/>
            <person name="Mesa V."/>
            <person name="Sprenger R.R."/>
            <person name="Richter M."/>
            <person name="Diez M.S."/>
            <person name="Solano J."/>
            <person name="Bargiela R."/>
            <person name="Golyshina O.V."/>
            <person name="Manteca A."/>
            <person name="Ramos J.L."/>
            <person name="Gallego J.R."/>
            <person name="Llorente I."/>
            <person name="Martins Dos Santos V.A."/>
            <person name="Jensen O.N."/>
            <person name="Pelaez A.I."/>
            <person name="Sanchez J."/>
            <person name="Ferrer M."/>
        </authorList>
    </citation>
    <scope>NUCLEOTIDE SEQUENCE</scope>
</reference>
<dbReference type="GO" id="GO:0006352">
    <property type="term" value="P:DNA-templated transcription initiation"/>
    <property type="evidence" value="ECO:0007669"/>
    <property type="project" value="InterPro"/>
</dbReference>
<dbReference type="InterPro" id="IPR007046">
    <property type="entry name" value="RNA_pol_sigma_54_core-bd"/>
</dbReference>
<dbReference type="AlphaFoldDB" id="T1BU51"/>
<accession>T1BU51</accession>
<evidence type="ECO:0000313" key="2">
    <source>
        <dbReference type="EMBL" id="EQD56704.1"/>
    </source>
</evidence>
<reference evidence="2" key="1">
    <citation type="submission" date="2013-08" db="EMBL/GenBank/DDBJ databases">
        <authorList>
            <person name="Mendez C."/>
            <person name="Richter M."/>
            <person name="Ferrer M."/>
            <person name="Sanchez J."/>
        </authorList>
    </citation>
    <scope>NUCLEOTIDE SEQUENCE</scope>
</reference>
<dbReference type="PANTHER" id="PTHR32248">
    <property type="entry name" value="RNA POLYMERASE SIGMA-54 FACTOR"/>
    <property type="match status" value="1"/>
</dbReference>
<dbReference type="GO" id="GO:0001216">
    <property type="term" value="F:DNA-binding transcription activator activity"/>
    <property type="evidence" value="ECO:0007669"/>
    <property type="project" value="InterPro"/>
</dbReference>
<feature type="domain" description="RNA polymerase sigma factor 54 core-binding" evidence="1">
    <location>
        <begin position="8"/>
        <end position="102"/>
    </location>
</feature>
<name>T1BU51_9ZZZZ</name>
<protein>
    <submittedName>
        <fullName evidence="2">RNA polymerase sigma factor 54, core-binding domain protein</fullName>
    </submittedName>
</protein>
<proteinExistence type="predicted"/>
<feature type="non-terminal residue" evidence="2">
    <location>
        <position position="1"/>
    </location>
</feature>
<comment type="caution">
    <text evidence="2">The sequence shown here is derived from an EMBL/GenBank/DDBJ whole genome shotgun (WGS) entry which is preliminary data.</text>
</comment>